<proteinExistence type="predicted"/>
<protein>
    <submittedName>
        <fullName evidence="2">Uncharacterized protein</fullName>
    </submittedName>
</protein>
<name>A0AAW6P0H3_9PSED</name>
<feature type="compositionally biased region" description="Low complexity" evidence="1">
    <location>
        <begin position="14"/>
        <end position="37"/>
    </location>
</feature>
<accession>A0AAW6P0H3</accession>
<dbReference type="RefSeq" id="WP_083280290.1">
    <property type="nucleotide sequence ID" value="NZ_BDGS01000001.1"/>
</dbReference>
<evidence type="ECO:0000313" key="3">
    <source>
        <dbReference type="Proteomes" id="UP001220662"/>
    </source>
</evidence>
<gene>
    <name evidence="2" type="ORF">P3W55_05185</name>
</gene>
<sequence length="225" mass="23602">MAKTTRKPKDEAPSKPAATAAAQPAASGAQQQQAQQPQLVEGQLAGVQLQDGTVVSLGELPEVELRQMAIDMEIVGADTLTIEQLVAAIEAEKVLVEESAGTIDDAQPTRIAGEDDRYQVLLTDGSLAFLEELAVEDLVALAGACLRLSPVGLGGAQVIGMDLAGADGVQIMHSAERGDGSRYVVRRERLDHNGESYALGDVIQFDDDEHALQLLAVGAIAPEVV</sequence>
<evidence type="ECO:0000313" key="2">
    <source>
        <dbReference type="EMBL" id="MDF3841101.1"/>
    </source>
</evidence>
<comment type="caution">
    <text evidence="2">The sequence shown here is derived from an EMBL/GenBank/DDBJ whole genome shotgun (WGS) entry which is preliminary data.</text>
</comment>
<evidence type="ECO:0000256" key="1">
    <source>
        <dbReference type="SAM" id="MobiDB-lite"/>
    </source>
</evidence>
<dbReference type="EMBL" id="JARJLR010000104">
    <property type="protein sequence ID" value="MDF3841101.1"/>
    <property type="molecule type" value="Genomic_DNA"/>
</dbReference>
<reference evidence="2" key="1">
    <citation type="submission" date="2023-03" db="EMBL/GenBank/DDBJ databases">
        <title>Draft assemblies of triclosan tolerant bacteria isolated from returned activated sludge.</title>
        <authorList>
            <person name="Van Hamelsveld S."/>
        </authorList>
    </citation>
    <scope>NUCLEOTIDE SEQUENCE</scope>
    <source>
        <strain evidence="2">GW210015_S63</strain>
    </source>
</reference>
<dbReference type="AlphaFoldDB" id="A0AAW6P0H3"/>
<organism evidence="2 3">
    <name type="scientific">Pseudomonas citronellolis</name>
    <dbReference type="NCBI Taxonomy" id="53408"/>
    <lineage>
        <taxon>Bacteria</taxon>
        <taxon>Pseudomonadati</taxon>
        <taxon>Pseudomonadota</taxon>
        <taxon>Gammaproteobacteria</taxon>
        <taxon>Pseudomonadales</taxon>
        <taxon>Pseudomonadaceae</taxon>
        <taxon>Pseudomonas</taxon>
    </lineage>
</organism>
<feature type="region of interest" description="Disordered" evidence="1">
    <location>
        <begin position="1"/>
        <end position="37"/>
    </location>
</feature>
<dbReference type="Proteomes" id="UP001220662">
    <property type="component" value="Unassembled WGS sequence"/>
</dbReference>